<gene>
    <name evidence="1" type="ORF">Pcinc_037052</name>
</gene>
<name>A0AAE1ELC8_PETCI</name>
<sequence>MGRGREGQDGVKLGGRGRIMTAWDGVGRNGRD</sequence>
<dbReference type="EMBL" id="JAWQEG010005826">
    <property type="protein sequence ID" value="KAK3856632.1"/>
    <property type="molecule type" value="Genomic_DNA"/>
</dbReference>
<keyword evidence="2" id="KW-1185">Reference proteome</keyword>
<accession>A0AAE1ELC8</accession>
<evidence type="ECO:0000313" key="1">
    <source>
        <dbReference type="EMBL" id="KAK3856632.1"/>
    </source>
</evidence>
<organism evidence="1 2">
    <name type="scientific">Petrolisthes cinctipes</name>
    <name type="common">Flat porcelain crab</name>
    <dbReference type="NCBI Taxonomy" id="88211"/>
    <lineage>
        <taxon>Eukaryota</taxon>
        <taxon>Metazoa</taxon>
        <taxon>Ecdysozoa</taxon>
        <taxon>Arthropoda</taxon>
        <taxon>Crustacea</taxon>
        <taxon>Multicrustacea</taxon>
        <taxon>Malacostraca</taxon>
        <taxon>Eumalacostraca</taxon>
        <taxon>Eucarida</taxon>
        <taxon>Decapoda</taxon>
        <taxon>Pleocyemata</taxon>
        <taxon>Anomura</taxon>
        <taxon>Galatheoidea</taxon>
        <taxon>Porcellanidae</taxon>
        <taxon>Petrolisthes</taxon>
    </lineage>
</organism>
<dbReference type="AlphaFoldDB" id="A0AAE1ELC8"/>
<dbReference type="Proteomes" id="UP001286313">
    <property type="component" value="Unassembled WGS sequence"/>
</dbReference>
<proteinExistence type="predicted"/>
<protein>
    <submittedName>
        <fullName evidence="1">Uncharacterized protein</fullName>
    </submittedName>
</protein>
<feature type="non-terminal residue" evidence="1">
    <location>
        <position position="32"/>
    </location>
</feature>
<comment type="caution">
    <text evidence="1">The sequence shown here is derived from an EMBL/GenBank/DDBJ whole genome shotgun (WGS) entry which is preliminary data.</text>
</comment>
<evidence type="ECO:0000313" key="2">
    <source>
        <dbReference type="Proteomes" id="UP001286313"/>
    </source>
</evidence>
<reference evidence="1" key="1">
    <citation type="submission" date="2023-10" db="EMBL/GenBank/DDBJ databases">
        <title>Genome assemblies of two species of porcelain crab, Petrolisthes cinctipes and Petrolisthes manimaculis (Anomura: Porcellanidae).</title>
        <authorList>
            <person name="Angst P."/>
        </authorList>
    </citation>
    <scope>NUCLEOTIDE SEQUENCE</scope>
    <source>
        <strain evidence="1">PB745_01</strain>
        <tissue evidence="1">Gill</tissue>
    </source>
</reference>